<evidence type="ECO:0000256" key="1">
    <source>
        <dbReference type="SAM" id="Coils"/>
    </source>
</evidence>
<evidence type="ECO:0000313" key="3">
    <source>
        <dbReference type="EMBL" id="MBP1993189.1"/>
    </source>
</evidence>
<dbReference type="RefSeq" id="WP_209974814.1">
    <property type="nucleotide sequence ID" value="NZ_JAGGLB010000017.1"/>
</dbReference>
<organism evidence="3 4">
    <name type="scientific">Paenibacillus eucommiae</name>
    <dbReference type="NCBI Taxonomy" id="1355755"/>
    <lineage>
        <taxon>Bacteria</taxon>
        <taxon>Bacillati</taxon>
        <taxon>Bacillota</taxon>
        <taxon>Bacilli</taxon>
        <taxon>Bacillales</taxon>
        <taxon>Paenibacillaceae</taxon>
        <taxon>Paenibacillus</taxon>
    </lineage>
</organism>
<name>A0ABS4J025_9BACL</name>
<dbReference type="EMBL" id="JAGGLB010000017">
    <property type="protein sequence ID" value="MBP1993189.1"/>
    <property type="molecule type" value="Genomic_DNA"/>
</dbReference>
<keyword evidence="2" id="KW-0472">Membrane</keyword>
<keyword evidence="2" id="KW-1133">Transmembrane helix</keyword>
<proteinExistence type="predicted"/>
<keyword evidence="4" id="KW-1185">Reference proteome</keyword>
<accession>A0ABS4J025</accession>
<keyword evidence="2" id="KW-0812">Transmembrane</keyword>
<keyword evidence="1" id="KW-0175">Coiled coil</keyword>
<feature type="transmembrane region" description="Helical" evidence="2">
    <location>
        <begin position="43"/>
        <end position="65"/>
    </location>
</feature>
<sequence>MNENQMNENRMNEKQEIQALKERIFALETKVDRLSESSKERPFLINVLVGFVVVLVLILVVIGVWEMFPF</sequence>
<gene>
    <name evidence="3" type="ORF">J2Z66_004806</name>
</gene>
<dbReference type="Proteomes" id="UP001519287">
    <property type="component" value="Unassembled WGS sequence"/>
</dbReference>
<comment type="caution">
    <text evidence="3">The sequence shown here is derived from an EMBL/GenBank/DDBJ whole genome shotgun (WGS) entry which is preliminary data.</text>
</comment>
<evidence type="ECO:0000313" key="4">
    <source>
        <dbReference type="Proteomes" id="UP001519287"/>
    </source>
</evidence>
<feature type="coiled-coil region" evidence="1">
    <location>
        <begin position="3"/>
        <end position="37"/>
    </location>
</feature>
<reference evidence="3 4" key="1">
    <citation type="submission" date="2021-03" db="EMBL/GenBank/DDBJ databases">
        <title>Genomic Encyclopedia of Type Strains, Phase IV (KMG-IV): sequencing the most valuable type-strain genomes for metagenomic binning, comparative biology and taxonomic classification.</title>
        <authorList>
            <person name="Goeker M."/>
        </authorList>
    </citation>
    <scope>NUCLEOTIDE SEQUENCE [LARGE SCALE GENOMIC DNA]</scope>
    <source>
        <strain evidence="3 4">DSM 26048</strain>
    </source>
</reference>
<protein>
    <submittedName>
        <fullName evidence="3">Membrane protein</fullName>
    </submittedName>
</protein>
<evidence type="ECO:0000256" key="2">
    <source>
        <dbReference type="SAM" id="Phobius"/>
    </source>
</evidence>